<dbReference type="Proteomes" id="UP001482231">
    <property type="component" value="Unassembled WGS sequence"/>
</dbReference>
<evidence type="ECO:0000313" key="2">
    <source>
        <dbReference type="EMBL" id="MEO1767667.1"/>
    </source>
</evidence>
<feature type="chain" id="PRO_5047261097" description="Conjugal transfer protein TraN" evidence="1">
    <location>
        <begin position="18"/>
        <end position="420"/>
    </location>
</feature>
<keyword evidence="1" id="KW-0732">Signal</keyword>
<feature type="signal peptide" evidence="1">
    <location>
        <begin position="1"/>
        <end position="17"/>
    </location>
</feature>
<accession>A0ABV0EIK1</accession>
<reference evidence="2 3" key="1">
    <citation type="submission" date="2024-02" db="EMBL/GenBank/DDBJ databases">
        <title>New thermophilic sulfur-oxidizing bacteria from a hot springs of the Uzon caldera (Kamchatka, Russia).</title>
        <authorList>
            <person name="Dukat A.M."/>
            <person name="Elcheninov A.G."/>
            <person name="Frolov E.N."/>
        </authorList>
    </citation>
    <scope>NUCLEOTIDE SEQUENCE [LARGE SCALE GENOMIC DNA]</scope>
    <source>
        <strain evidence="2 3">AK1</strain>
    </source>
</reference>
<organism evidence="2 3">
    <name type="scientific">Thiobacter aerophilum</name>
    <dbReference type="NCBI Taxonomy" id="3121275"/>
    <lineage>
        <taxon>Bacteria</taxon>
        <taxon>Pseudomonadati</taxon>
        <taxon>Pseudomonadota</taxon>
        <taxon>Betaproteobacteria</taxon>
        <taxon>Burkholderiales</taxon>
        <taxon>Thiobacteraceae</taxon>
        <taxon>Thiobacter</taxon>
    </lineage>
</organism>
<evidence type="ECO:0008006" key="4">
    <source>
        <dbReference type="Google" id="ProtNLM"/>
    </source>
</evidence>
<comment type="caution">
    <text evidence="2">The sequence shown here is derived from an EMBL/GenBank/DDBJ whole genome shotgun (WGS) entry which is preliminary data.</text>
</comment>
<dbReference type="RefSeq" id="WP_347308780.1">
    <property type="nucleotide sequence ID" value="NZ_JBAJEX010000009.1"/>
</dbReference>
<proteinExistence type="predicted"/>
<gene>
    <name evidence="2" type="ORF">V6E02_10640</name>
</gene>
<keyword evidence="3" id="KW-1185">Reference proteome</keyword>
<name>A0ABV0EIK1_9BURK</name>
<evidence type="ECO:0000256" key="1">
    <source>
        <dbReference type="SAM" id="SignalP"/>
    </source>
</evidence>
<protein>
    <recommendedName>
        <fullName evidence="4">Conjugal transfer protein TraN</fullName>
    </recommendedName>
</protein>
<sequence>MRAVAILMLFWAGAAIADQTSIFNDAKGFAAGKTVSSYGNINSGAVQDKIPGYGTNPPEAGYFAGGQGQTASFGVTKMQTCATATPDPDPIKRQECEAVNFLARNPQIRPQFNITKHDPMFARARAINQNAEAAAQQFGVNVGGSSTQCTTRTETTPAQYTTETCSSIKEIGEQQCTMGRVITIDTDANFQCEQTQKSYSTQQCSKTQFANVLRAYSFKMGDRCMEIGGSWCTIPTDVFVSNSRYAFSLGMNKMMINGVYVDTMPAPLDYRRIVGIRPDCPFYLGDYWMAICAIWNDPSVSSACDYVSILLNGRGYGLGRATIVSQCGQAQCTNLRQIVSSEGIVGYACDGTAPGAGCPSGFTLQPDGSCLDNNYPVYASQYRLIASGPTVIQGAVSATEYVFLAVSTQNGCATLEGRAE</sequence>
<evidence type="ECO:0000313" key="3">
    <source>
        <dbReference type="Proteomes" id="UP001482231"/>
    </source>
</evidence>
<dbReference type="EMBL" id="JBAJEX010000009">
    <property type="protein sequence ID" value="MEO1767667.1"/>
    <property type="molecule type" value="Genomic_DNA"/>
</dbReference>